<dbReference type="NCBIfam" id="NF033564">
    <property type="entry name" value="transpos_ISAs1"/>
    <property type="match status" value="1"/>
</dbReference>
<dbReference type="InterPro" id="IPR002559">
    <property type="entry name" value="Transposase_11"/>
</dbReference>
<feature type="domain" description="H repeat-associated protein N-terminal" evidence="2">
    <location>
        <begin position="11"/>
        <end position="96"/>
    </location>
</feature>
<proteinExistence type="predicted"/>
<dbReference type="GO" id="GO:0003677">
    <property type="term" value="F:DNA binding"/>
    <property type="evidence" value="ECO:0007669"/>
    <property type="project" value="InterPro"/>
</dbReference>
<dbReference type="Pfam" id="PF13808">
    <property type="entry name" value="DDE_Tnp_1_assoc"/>
    <property type="match status" value="1"/>
</dbReference>
<dbReference type="InterPro" id="IPR032806">
    <property type="entry name" value="YbfD_N"/>
</dbReference>
<dbReference type="PANTHER" id="PTHR30298:SF0">
    <property type="entry name" value="PROTEIN YBFL-RELATED"/>
    <property type="match status" value="1"/>
</dbReference>
<evidence type="ECO:0000259" key="1">
    <source>
        <dbReference type="Pfam" id="PF01609"/>
    </source>
</evidence>
<evidence type="ECO:0000259" key="2">
    <source>
        <dbReference type="Pfam" id="PF13808"/>
    </source>
</evidence>
<name>A0AAD5UNP6_9APHY</name>
<dbReference type="Proteomes" id="UP001212997">
    <property type="component" value="Unassembled WGS sequence"/>
</dbReference>
<dbReference type="AlphaFoldDB" id="A0AAD5UNP6"/>
<dbReference type="PANTHER" id="PTHR30298">
    <property type="entry name" value="H REPEAT-ASSOCIATED PREDICTED TRANSPOSASE"/>
    <property type="match status" value="1"/>
</dbReference>
<evidence type="ECO:0000313" key="4">
    <source>
        <dbReference type="Proteomes" id="UP001212997"/>
    </source>
</evidence>
<accession>A0AAD5UNP6</accession>
<reference evidence="3" key="1">
    <citation type="submission" date="2022-07" db="EMBL/GenBank/DDBJ databases">
        <title>Genome Sequence of Physisporinus lineatus.</title>
        <authorList>
            <person name="Buettner E."/>
        </authorList>
    </citation>
    <scope>NUCLEOTIDE SEQUENCE</scope>
    <source>
        <strain evidence="3">VT162</strain>
    </source>
</reference>
<protein>
    <recommendedName>
        <fullName evidence="5">ISAs1 family transposase</fullName>
    </recommendedName>
</protein>
<organism evidence="3 4">
    <name type="scientific">Meripilus lineatus</name>
    <dbReference type="NCBI Taxonomy" id="2056292"/>
    <lineage>
        <taxon>Eukaryota</taxon>
        <taxon>Fungi</taxon>
        <taxon>Dikarya</taxon>
        <taxon>Basidiomycota</taxon>
        <taxon>Agaricomycotina</taxon>
        <taxon>Agaricomycetes</taxon>
        <taxon>Polyporales</taxon>
        <taxon>Meripilaceae</taxon>
        <taxon>Meripilus</taxon>
    </lineage>
</organism>
<gene>
    <name evidence="3" type="ORF">NLI96_g13249</name>
</gene>
<keyword evidence="4" id="KW-1185">Reference proteome</keyword>
<dbReference type="InterPro" id="IPR051698">
    <property type="entry name" value="Transposase_11-like"/>
</dbReference>
<dbReference type="GO" id="GO:0006313">
    <property type="term" value="P:DNA transposition"/>
    <property type="evidence" value="ECO:0007669"/>
    <property type="project" value="InterPro"/>
</dbReference>
<dbReference type="EMBL" id="JANAWD010001735">
    <property type="protein sequence ID" value="KAJ3472806.1"/>
    <property type="molecule type" value="Genomic_DNA"/>
</dbReference>
<sequence length="374" mass="41778">MEETQALSIEDAFGELRDPRSRTPAHDLSEMLVVALCAILSGADSWVAIQIWGEEKLEWLRGYVPLRNGIPSHDTFGRVFAALNPRQFEACFTRWMSGAFPTLSGELVAIDGKTVRGSHRNGARAIHLVSAFGSGLGVVLGQVRTADKSNEITAIPELLDALLLKGAIVTIDAMGCQQAIARQLVTNGADYVLAVKENQPTLLVEIRSTLEALDRLQPEDRWDCSSEYREVEKDHGRIETRRCLVSDVMNTWRPAVLWPGMRSIVMVEATRETGNTVTVERRYYVSSLPPDATCIAHAVRSHWRIENSMHWVLDVAFGEDQCSVRVEHAAQNFAILRRITMNLLRKDTQTKAGLKIRRLKAATSDSYRAQLLGW</sequence>
<evidence type="ECO:0008006" key="5">
    <source>
        <dbReference type="Google" id="ProtNLM"/>
    </source>
</evidence>
<comment type="caution">
    <text evidence="3">The sequence shown here is derived from an EMBL/GenBank/DDBJ whole genome shotgun (WGS) entry which is preliminary data.</text>
</comment>
<feature type="domain" description="Transposase IS4-like" evidence="1">
    <location>
        <begin position="106"/>
        <end position="343"/>
    </location>
</feature>
<dbReference type="GO" id="GO:0004803">
    <property type="term" value="F:transposase activity"/>
    <property type="evidence" value="ECO:0007669"/>
    <property type="project" value="InterPro"/>
</dbReference>
<dbReference type="InterPro" id="IPR047647">
    <property type="entry name" value="ISAs1_transpos"/>
</dbReference>
<evidence type="ECO:0000313" key="3">
    <source>
        <dbReference type="EMBL" id="KAJ3472806.1"/>
    </source>
</evidence>
<dbReference type="Pfam" id="PF01609">
    <property type="entry name" value="DDE_Tnp_1"/>
    <property type="match status" value="1"/>
</dbReference>